<sequence>MTMSKSNKYRYLAILGAILAVGLMASAFILGHQFKNLQQTGVITVKGLAEAEHKATLGTWSINVRAWGRDYAEAMRNNQQNLNIAVKFLKEQGFTEQDRAITDLSVNAHTEYYTDEFGKERSRHNGFVASRSITISTKELAKLQQALAQIQNLRAENQNIDFSSPNYYLENLETIKRDLIAKATQDAYVRAEEFAKTSNVKVGLLKSASQGSFDIQSTSPTSEDTSDYGGGYDTSTIDKKVRLVVTIQYAIN</sequence>
<dbReference type="Gene3D" id="3.30.70.2970">
    <property type="entry name" value="Protein of unknown function (DUF541), domain 2"/>
    <property type="match status" value="1"/>
</dbReference>
<dbReference type="InterPro" id="IPR052022">
    <property type="entry name" value="26kDa_periplasmic_antigen"/>
</dbReference>
<comment type="caution">
    <text evidence="3">The sequence shown here is derived from an EMBL/GenBank/DDBJ whole genome shotgun (WGS) entry which is preliminary data.</text>
</comment>
<dbReference type="Gene3D" id="3.30.110.170">
    <property type="entry name" value="Protein of unknown function (DUF541), domain 1"/>
    <property type="match status" value="1"/>
</dbReference>
<dbReference type="InterPro" id="IPR016907">
    <property type="entry name" value="UCP029033"/>
</dbReference>
<dbReference type="EMBL" id="JABULY010000001">
    <property type="protein sequence ID" value="MBV6530799.1"/>
    <property type="molecule type" value="Genomic_DNA"/>
</dbReference>
<keyword evidence="5" id="KW-1185">Reference proteome</keyword>
<dbReference type="EMBL" id="JABUMC010000001">
    <property type="protein sequence ID" value="MBV6545875.1"/>
    <property type="molecule type" value="Genomic_DNA"/>
</dbReference>
<keyword evidence="1" id="KW-0175">Coiled coil</keyword>
<gene>
    <name evidence="2" type="ORF">HT657_01340</name>
    <name evidence="3" type="ORF">HT672_00940</name>
</gene>
<protein>
    <submittedName>
        <fullName evidence="3">SIMPL domain-containing protein</fullName>
    </submittedName>
</protein>
<evidence type="ECO:0000313" key="2">
    <source>
        <dbReference type="EMBL" id="MBV6530799.1"/>
    </source>
</evidence>
<dbReference type="PANTHER" id="PTHR34387:SF2">
    <property type="entry name" value="SLR1258 PROTEIN"/>
    <property type="match status" value="1"/>
</dbReference>
<dbReference type="Proteomes" id="UP001196379">
    <property type="component" value="Unassembled WGS sequence"/>
</dbReference>
<dbReference type="InterPro" id="IPR007497">
    <property type="entry name" value="SIMPL/DUF541"/>
</dbReference>
<dbReference type="AlphaFoldDB" id="A0A949T2I6"/>
<dbReference type="Pfam" id="PF04402">
    <property type="entry name" value="SIMPL"/>
    <property type="match status" value="1"/>
</dbReference>
<name>A0A949T2I6_9PAST</name>
<dbReference type="GO" id="GO:0006974">
    <property type="term" value="P:DNA damage response"/>
    <property type="evidence" value="ECO:0007669"/>
    <property type="project" value="TreeGrafter"/>
</dbReference>
<evidence type="ECO:0000313" key="4">
    <source>
        <dbReference type="Proteomes" id="UP000732858"/>
    </source>
</evidence>
<evidence type="ECO:0000256" key="1">
    <source>
        <dbReference type="SAM" id="Coils"/>
    </source>
</evidence>
<dbReference type="OrthoDB" id="9806540at2"/>
<dbReference type="PIRSF" id="PIRSF029033">
    <property type="entry name" value="UCP029033"/>
    <property type="match status" value="1"/>
</dbReference>
<evidence type="ECO:0000313" key="3">
    <source>
        <dbReference type="EMBL" id="MBV6545875.1"/>
    </source>
</evidence>
<dbReference type="Proteomes" id="UP000732858">
    <property type="component" value="Unassembled WGS sequence"/>
</dbReference>
<accession>A0A949T2I6</accession>
<proteinExistence type="predicted"/>
<evidence type="ECO:0000313" key="5">
    <source>
        <dbReference type="Proteomes" id="UP001196379"/>
    </source>
</evidence>
<dbReference type="PANTHER" id="PTHR34387">
    <property type="entry name" value="SLR1258 PROTEIN"/>
    <property type="match status" value="1"/>
</dbReference>
<organism evidence="3 4">
    <name type="scientific">Ursidibacter maritimus</name>
    <dbReference type="NCBI Taxonomy" id="1331689"/>
    <lineage>
        <taxon>Bacteria</taxon>
        <taxon>Pseudomonadati</taxon>
        <taxon>Pseudomonadota</taxon>
        <taxon>Gammaproteobacteria</taxon>
        <taxon>Pasteurellales</taxon>
        <taxon>Pasteurellaceae</taxon>
        <taxon>Ursidibacter</taxon>
    </lineage>
</organism>
<feature type="coiled-coil region" evidence="1">
    <location>
        <begin position="133"/>
        <end position="163"/>
    </location>
</feature>
<reference evidence="3 5" key="1">
    <citation type="journal article" date="2021" name="Mol. Ecol.">
        <title>Polar bear-adapted Ursidibacter maritimus are remarkably conserved after generations in captivity.</title>
        <authorList>
            <person name="Espinosa-Gongora C."/>
            <person name="Hansen M.J."/>
            <person name="Bertelsen M.F."/>
            <person name="Bojesen A.M."/>
        </authorList>
    </citation>
    <scope>NUCLEOTIDE SEQUENCE</scope>
    <source>
        <strain evidence="3">Pb43105x</strain>
        <strain evidence="2 5">Pb43106</strain>
    </source>
</reference>